<gene>
    <name evidence="1" type="ORF">KK1_038593</name>
</gene>
<dbReference type="AlphaFoldDB" id="A0A151RBQ3"/>
<evidence type="ECO:0000313" key="2">
    <source>
        <dbReference type="Proteomes" id="UP000075243"/>
    </source>
</evidence>
<sequence length="49" mass="5779">MHSSNSQKWIDAMKDEIKSMQDNDVWDLVELPEGVKPIGCKWIFKTKRD</sequence>
<accession>A0A151RBQ3</accession>
<organism evidence="1 2">
    <name type="scientific">Cajanus cajan</name>
    <name type="common">Pigeon pea</name>
    <name type="synonym">Cajanus indicus</name>
    <dbReference type="NCBI Taxonomy" id="3821"/>
    <lineage>
        <taxon>Eukaryota</taxon>
        <taxon>Viridiplantae</taxon>
        <taxon>Streptophyta</taxon>
        <taxon>Embryophyta</taxon>
        <taxon>Tracheophyta</taxon>
        <taxon>Spermatophyta</taxon>
        <taxon>Magnoliopsida</taxon>
        <taxon>eudicotyledons</taxon>
        <taxon>Gunneridae</taxon>
        <taxon>Pentapetalae</taxon>
        <taxon>rosids</taxon>
        <taxon>fabids</taxon>
        <taxon>Fabales</taxon>
        <taxon>Fabaceae</taxon>
        <taxon>Papilionoideae</taxon>
        <taxon>50 kb inversion clade</taxon>
        <taxon>NPAAA clade</taxon>
        <taxon>indigoferoid/millettioid clade</taxon>
        <taxon>Phaseoleae</taxon>
        <taxon>Cajanus</taxon>
    </lineage>
</organism>
<dbReference type="Proteomes" id="UP000075243">
    <property type="component" value="Unassembled WGS sequence"/>
</dbReference>
<protein>
    <submittedName>
        <fullName evidence="1">Retrovirus-related Pol polyprotein from transposon TNT 1-94</fullName>
    </submittedName>
</protein>
<dbReference type="EMBL" id="KQ483860">
    <property type="protein sequence ID" value="KYP40074.1"/>
    <property type="molecule type" value="Genomic_DNA"/>
</dbReference>
<proteinExistence type="predicted"/>
<name>A0A151RBQ3_CAJCA</name>
<keyword evidence="2" id="KW-1185">Reference proteome</keyword>
<dbReference type="Gramene" id="C.cajan_39420.t">
    <property type="protein sequence ID" value="C.cajan_39420.t.cds1"/>
    <property type="gene ID" value="C.cajan_39420"/>
</dbReference>
<evidence type="ECO:0000313" key="1">
    <source>
        <dbReference type="EMBL" id="KYP40074.1"/>
    </source>
</evidence>
<reference evidence="1" key="1">
    <citation type="journal article" date="2012" name="Nat. Biotechnol.">
        <title>Draft genome sequence of pigeonpea (Cajanus cajan), an orphan legume crop of resource-poor farmers.</title>
        <authorList>
            <person name="Varshney R.K."/>
            <person name="Chen W."/>
            <person name="Li Y."/>
            <person name="Bharti A.K."/>
            <person name="Saxena R.K."/>
            <person name="Schlueter J.A."/>
            <person name="Donoghue M.T."/>
            <person name="Azam S."/>
            <person name="Fan G."/>
            <person name="Whaley A.M."/>
            <person name="Farmer A.D."/>
            <person name="Sheridan J."/>
            <person name="Iwata A."/>
            <person name="Tuteja R."/>
            <person name="Penmetsa R.V."/>
            <person name="Wu W."/>
            <person name="Upadhyaya H.D."/>
            <person name="Yang S.P."/>
            <person name="Shah T."/>
            <person name="Saxena K.B."/>
            <person name="Michael T."/>
            <person name="McCombie W.R."/>
            <person name="Yang B."/>
            <person name="Zhang G."/>
            <person name="Yang H."/>
            <person name="Wang J."/>
            <person name="Spillane C."/>
            <person name="Cook D.R."/>
            <person name="May G.D."/>
            <person name="Xu X."/>
            <person name="Jackson S.A."/>
        </authorList>
    </citation>
    <scope>NUCLEOTIDE SEQUENCE [LARGE SCALE GENOMIC DNA]</scope>
</reference>